<comment type="caution">
    <text evidence="6">The sequence shown here is derived from an EMBL/GenBank/DDBJ whole genome shotgun (WGS) entry which is preliminary data.</text>
</comment>
<reference evidence="6" key="1">
    <citation type="submission" date="2021-01" db="EMBL/GenBank/DDBJ databases">
        <title>Paracoccus amoyensis sp. nov., isolated from the surface seawater along the coast of Xiamen Island, China.</title>
        <authorList>
            <person name="Lyu L."/>
        </authorList>
    </citation>
    <scope>NUCLEOTIDE SEQUENCE</scope>
    <source>
        <strain evidence="6">MJ17</strain>
    </source>
</reference>
<dbReference type="InterPro" id="IPR013968">
    <property type="entry name" value="PKS_KR"/>
</dbReference>
<feature type="domain" description="Ketosynthase family 3 (KS3)" evidence="5">
    <location>
        <begin position="10"/>
        <end position="428"/>
    </location>
</feature>
<dbReference type="InterPro" id="IPR016039">
    <property type="entry name" value="Thiolase-like"/>
</dbReference>
<dbReference type="SUPFAM" id="SSF52151">
    <property type="entry name" value="FabD/lysophospholipase-like"/>
    <property type="match status" value="1"/>
</dbReference>
<dbReference type="InterPro" id="IPR016036">
    <property type="entry name" value="Malonyl_transacylase_ACP-bd"/>
</dbReference>
<dbReference type="SMART" id="SM00825">
    <property type="entry name" value="PKS_KS"/>
    <property type="match status" value="1"/>
</dbReference>
<feature type="domain" description="Carrier" evidence="4">
    <location>
        <begin position="1353"/>
        <end position="1429"/>
    </location>
</feature>
<dbReference type="Gene3D" id="3.30.70.3290">
    <property type="match status" value="1"/>
</dbReference>
<dbReference type="SUPFAM" id="SSF47336">
    <property type="entry name" value="ACP-like"/>
    <property type="match status" value="1"/>
</dbReference>
<dbReference type="SMART" id="SM00823">
    <property type="entry name" value="PKS_PP"/>
    <property type="match status" value="1"/>
</dbReference>
<dbReference type="Gene3D" id="3.40.50.1820">
    <property type="entry name" value="alpha/beta hydrolase"/>
    <property type="match status" value="1"/>
</dbReference>
<keyword evidence="3" id="KW-0808">Transferase</keyword>
<dbReference type="GO" id="GO:0004312">
    <property type="term" value="F:fatty acid synthase activity"/>
    <property type="evidence" value="ECO:0007669"/>
    <property type="project" value="TreeGrafter"/>
</dbReference>
<name>A0A934VYG6_9RHOB</name>
<sequence length="1455" mass="152398">MSRFQPSDADRRIAIVGLAARLPGAADAEAFWQLLDAGESGLRRVDAEELRAAGVSEALAGDARYVPFWGGPPEADGFDAGFFGYSPRDAELLDPQQRMFLECAWNALEDAGYDSARTSARIGVYAGASLSSHLLKAAHRADGFQVGLANIGGMVAARTSFHLDLKGPSIGVQTTCSSSLVALHQAMAGLRQGDCDMAIAGAVAVNLARAEGYLHEEESIASPDGTCRPFDAGAAGTVFANGAGVVVLKRLADAVADGDTIHGVLLGSAVNNDGADKVSLNAPSVAGQAAVLSAALASAGIAAADVDLVEAHGTGTALGDPIELAALNRAYGPGLAGRRVAIGAVKGNVGHMDAAAGMAGLIGLLMALRHGRMPRIAHFSTPNPKCSFGAFDPLAEPRDWPRDPARPRRAGLSSFGIGGTNAHLIVEEPPLPVTVDADTGSQLLVLSAKTPSALSALRVNLAGALERSDTPSLADAAFTLQLGRRALGHRQVFVAGNRDGAIAALRADGPVLQPMQGRPDSVFVFSGQGSQRAGMARDLHRTDPVFRAALEECLALIPADLDLRALLLDADVTEPARIDQTRVTQPALFAFEYALARMWMARGVQPVAMLGHSIGEYVAACLAGVFDLPDAIRAVVARGAAMQACPEGAMLAVMISEAEAAGSLPEGVEIAAVNGPRSVVLAGPVAAIEALADRFDRSGIGARLLRTSHAFHSAMMEQALPQFRQVLEALTLREPQLAMLSNVTGGWLGAEAATPDYWLKQLRQPVRYGDAVGQLMELGNPLLIEVGPGAGLIRLARQAMRDKGRGVASLPESGAMDGAAEVLRATGELWAAGVTLDWAALHQGPRRRVSLPGYPFERQSFWLPPVAPGEAAEEESWFHQPVWQRLPLAAPQPAKRLLVLGAELVERLSGGLPASAIKVQRSNDFQFNTNHYGINPESLEHYSALFSALRQNGIEVTDILCAWGLEGDATRAITALAQALAEAGLSPRLTLLGAGMREVTGREVLDPQAAAMLGLVPVLPQEVPGLRCRSIELDRAELDGQVAGLMAAIDAPWDGGALALRGGWLWRGDHVAVPVGGAAPAISGPSLVIGDLAEGLGAAYARGVRQLGQPLILAGRGLPDPGEWDGWLAAHPATDPTVQLIRELRALGGIGDEIVVLAGDETDADWLDTALGSAEARLGPISGVFHTAAMGDAFYNPLQEPPSAEIEARLQTRRDGLIALRQVLATRNAGFCLVQSSLSTLAGGRGLAAYAAANAWVEAFTAMARRDNASVWQAVQWDAAETGSLAENLTGARLLTGDEIWQASLAVIAHPQLAEVAVTPGSLKRRLQMTATPAATTTPDTVPTRRLSAPLIAPRDSYEAAVAQAMAEMLGLPEVGVEDNFFELGGHSLLAIQIINRLKREFSVELPVRALLYEAPTAAGIAATIRKAREDAEREADTLGALLDEIEAEREATPG</sequence>
<dbReference type="Pfam" id="PF08659">
    <property type="entry name" value="KR"/>
    <property type="match status" value="1"/>
</dbReference>
<dbReference type="Pfam" id="PF00550">
    <property type="entry name" value="PP-binding"/>
    <property type="match status" value="1"/>
</dbReference>
<accession>A0A934VYG6</accession>
<dbReference type="Gene3D" id="3.40.50.720">
    <property type="entry name" value="NAD(P)-binding Rossmann-like Domain"/>
    <property type="match status" value="1"/>
</dbReference>
<keyword evidence="1" id="KW-0596">Phosphopantetheine</keyword>
<dbReference type="InterPro" id="IPR001227">
    <property type="entry name" value="Ac_transferase_dom_sf"/>
</dbReference>
<evidence type="ECO:0000313" key="6">
    <source>
        <dbReference type="EMBL" id="MBK4215972.1"/>
    </source>
</evidence>
<dbReference type="InterPro" id="IPR006162">
    <property type="entry name" value="Ppantetheine_attach_site"/>
</dbReference>
<dbReference type="RefSeq" id="WP_200685423.1">
    <property type="nucleotide sequence ID" value="NZ_JAEPRQ010000002.1"/>
</dbReference>
<dbReference type="InterPro" id="IPR020841">
    <property type="entry name" value="PKS_Beta-ketoAc_synthase_dom"/>
</dbReference>
<dbReference type="InterPro" id="IPR029058">
    <property type="entry name" value="AB_hydrolase_fold"/>
</dbReference>
<dbReference type="SMART" id="SM00827">
    <property type="entry name" value="PKS_AT"/>
    <property type="match status" value="1"/>
</dbReference>
<dbReference type="PROSITE" id="PS52004">
    <property type="entry name" value="KS3_2"/>
    <property type="match status" value="1"/>
</dbReference>
<dbReference type="CDD" id="cd00833">
    <property type="entry name" value="PKS"/>
    <property type="match status" value="1"/>
</dbReference>
<protein>
    <submittedName>
        <fullName evidence="6">Acyltransferase domain-containing protein</fullName>
    </submittedName>
</protein>
<keyword evidence="6" id="KW-0012">Acyltransferase</keyword>
<dbReference type="InterPro" id="IPR014031">
    <property type="entry name" value="Ketoacyl_synth_C"/>
</dbReference>
<dbReference type="Pfam" id="PF02801">
    <property type="entry name" value="Ketoacyl-synt_C"/>
    <property type="match status" value="1"/>
</dbReference>
<dbReference type="InterPro" id="IPR020806">
    <property type="entry name" value="PKS_PP-bd"/>
</dbReference>
<dbReference type="InterPro" id="IPR036291">
    <property type="entry name" value="NAD(P)-bd_dom_sf"/>
</dbReference>
<evidence type="ECO:0000256" key="2">
    <source>
        <dbReference type="ARBA" id="ARBA00022553"/>
    </source>
</evidence>
<dbReference type="InterPro" id="IPR009081">
    <property type="entry name" value="PP-bd_ACP"/>
</dbReference>
<dbReference type="EMBL" id="JAEPRQ010000002">
    <property type="protein sequence ID" value="MBK4215972.1"/>
    <property type="molecule type" value="Genomic_DNA"/>
</dbReference>
<evidence type="ECO:0000259" key="5">
    <source>
        <dbReference type="PROSITE" id="PS52004"/>
    </source>
</evidence>
<evidence type="ECO:0000256" key="3">
    <source>
        <dbReference type="ARBA" id="ARBA00022679"/>
    </source>
</evidence>
<dbReference type="Proteomes" id="UP000640485">
    <property type="component" value="Unassembled WGS sequence"/>
</dbReference>
<dbReference type="Pfam" id="PF00698">
    <property type="entry name" value="Acyl_transf_1"/>
    <property type="match status" value="1"/>
</dbReference>
<evidence type="ECO:0000256" key="1">
    <source>
        <dbReference type="ARBA" id="ARBA00022450"/>
    </source>
</evidence>
<dbReference type="PANTHER" id="PTHR43775">
    <property type="entry name" value="FATTY ACID SYNTHASE"/>
    <property type="match status" value="1"/>
</dbReference>
<dbReference type="InterPro" id="IPR036736">
    <property type="entry name" value="ACP-like_sf"/>
</dbReference>
<dbReference type="PROSITE" id="PS00012">
    <property type="entry name" value="PHOSPHOPANTETHEINE"/>
    <property type="match status" value="1"/>
</dbReference>
<dbReference type="InterPro" id="IPR014043">
    <property type="entry name" value="Acyl_transferase_dom"/>
</dbReference>
<evidence type="ECO:0000313" key="7">
    <source>
        <dbReference type="Proteomes" id="UP000640485"/>
    </source>
</evidence>
<dbReference type="SUPFAM" id="SSF53901">
    <property type="entry name" value="Thiolase-like"/>
    <property type="match status" value="1"/>
</dbReference>
<proteinExistence type="predicted"/>
<dbReference type="PANTHER" id="PTHR43775:SF51">
    <property type="entry name" value="INACTIVE PHENOLPHTHIOCEROL SYNTHESIS POLYKETIDE SYNTHASE TYPE I PKS1-RELATED"/>
    <property type="match status" value="1"/>
</dbReference>
<dbReference type="Gene3D" id="3.40.47.10">
    <property type="match status" value="1"/>
</dbReference>
<dbReference type="InterPro" id="IPR057326">
    <property type="entry name" value="KR_dom"/>
</dbReference>
<dbReference type="GO" id="GO:0006633">
    <property type="term" value="P:fatty acid biosynthetic process"/>
    <property type="evidence" value="ECO:0007669"/>
    <property type="project" value="TreeGrafter"/>
</dbReference>
<keyword evidence="2" id="KW-0597">Phosphoprotein</keyword>
<dbReference type="GO" id="GO:0031177">
    <property type="term" value="F:phosphopantetheine binding"/>
    <property type="evidence" value="ECO:0007669"/>
    <property type="project" value="InterPro"/>
</dbReference>
<organism evidence="6 7">
    <name type="scientific">Paracoccus caeni</name>
    <dbReference type="NCBI Taxonomy" id="657651"/>
    <lineage>
        <taxon>Bacteria</taxon>
        <taxon>Pseudomonadati</taxon>
        <taxon>Pseudomonadota</taxon>
        <taxon>Alphaproteobacteria</taxon>
        <taxon>Rhodobacterales</taxon>
        <taxon>Paracoccaceae</taxon>
        <taxon>Paracoccus</taxon>
    </lineage>
</organism>
<dbReference type="SUPFAM" id="SSF55048">
    <property type="entry name" value="Probable ACP-binding domain of malonyl-CoA ACP transacylase"/>
    <property type="match status" value="1"/>
</dbReference>
<gene>
    <name evidence="6" type="ORF">JJJ17_08555</name>
</gene>
<dbReference type="InterPro" id="IPR014030">
    <property type="entry name" value="Ketoacyl_synth_N"/>
</dbReference>
<dbReference type="Pfam" id="PF00109">
    <property type="entry name" value="ketoacyl-synt"/>
    <property type="match status" value="1"/>
</dbReference>
<keyword evidence="7" id="KW-1185">Reference proteome</keyword>
<dbReference type="FunFam" id="1.10.1200.10:FF:000016">
    <property type="entry name" value="Non-ribosomal peptide synthase"/>
    <property type="match status" value="1"/>
</dbReference>
<dbReference type="PROSITE" id="PS50075">
    <property type="entry name" value="CARRIER"/>
    <property type="match status" value="1"/>
</dbReference>
<dbReference type="InterPro" id="IPR016035">
    <property type="entry name" value="Acyl_Trfase/lysoPLipase"/>
</dbReference>
<dbReference type="Gene3D" id="3.40.366.10">
    <property type="entry name" value="Malonyl-Coenzyme A Acyl Carrier Protein, domain 2"/>
    <property type="match status" value="1"/>
</dbReference>
<dbReference type="GO" id="GO:0044550">
    <property type="term" value="P:secondary metabolite biosynthetic process"/>
    <property type="evidence" value="ECO:0007669"/>
    <property type="project" value="UniProtKB-ARBA"/>
</dbReference>
<dbReference type="SMART" id="SM00822">
    <property type="entry name" value="PKS_KR"/>
    <property type="match status" value="1"/>
</dbReference>
<dbReference type="SUPFAM" id="SSF51735">
    <property type="entry name" value="NAD(P)-binding Rossmann-fold domains"/>
    <property type="match status" value="2"/>
</dbReference>
<dbReference type="InterPro" id="IPR050091">
    <property type="entry name" value="PKS_NRPS_Biosynth_Enz"/>
</dbReference>
<dbReference type="Pfam" id="PF22621">
    <property type="entry name" value="CurL-like_PKS_C"/>
    <property type="match status" value="1"/>
</dbReference>
<evidence type="ECO:0000259" key="4">
    <source>
        <dbReference type="PROSITE" id="PS50075"/>
    </source>
</evidence>